<dbReference type="InParanoid" id="A0A7R8V1G0"/>
<dbReference type="GO" id="GO:0030301">
    <property type="term" value="P:cholesterol transport"/>
    <property type="evidence" value="ECO:0007669"/>
    <property type="project" value="UniProtKB-ARBA"/>
</dbReference>
<reference evidence="18 19" key="1">
    <citation type="submission" date="2020-11" db="EMBL/GenBank/DDBJ databases">
        <authorList>
            <person name="Wallbank WR R."/>
            <person name="Pardo Diaz C."/>
            <person name="Kozak K."/>
            <person name="Martin S."/>
            <person name="Jiggins C."/>
            <person name="Moest M."/>
            <person name="Warren A I."/>
            <person name="Generalovic N T."/>
            <person name="Byers J.R.P. K."/>
            <person name="Montejo-Kovacevich G."/>
            <person name="Yen C E."/>
        </authorList>
    </citation>
    <scope>NUCLEOTIDE SEQUENCE [LARGE SCALE GENOMIC DNA]</scope>
</reference>
<dbReference type="Pfam" id="PF22314">
    <property type="entry name" value="NPC1_MLD"/>
    <property type="match status" value="1"/>
</dbReference>
<keyword evidence="12" id="KW-0325">Glycoprotein</keyword>
<evidence type="ECO:0000256" key="4">
    <source>
        <dbReference type="ARBA" id="ARBA00022548"/>
    </source>
</evidence>
<feature type="chain" id="PRO_5031009007" description="SSD domain-containing protein" evidence="16">
    <location>
        <begin position="22"/>
        <end position="1242"/>
    </location>
</feature>
<dbReference type="InterPro" id="IPR000731">
    <property type="entry name" value="SSD"/>
</dbReference>
<feature type="signal peptide" evidence="16">
    <location>
        <begin position="1"/>
        <end position="21"/>
    </location>
</feature>
<evidence type="ECO:0000256" key="6">
    <source>
        <dbReference type="ARBA" id="ARBA00022729"/>
    </source>
</evidence>
<comment type="similarity">
    <text evidence="2">Belongs to the patched family.</text>
</comment>
<keyword evidence="13" id="KW-0753">Steroid metabolism</keyword>
<dbReference type="PANTHER" id="PTHR45727">
    <property type="entry name" value="NPC INTRACELLULAR CHOLESTEROL TRANSPORTER 1"/>
    <property type="match status" value="1"/>
</dbReference>
<name>A0A7R8V1G0_HERIL</name>
<gene>
    <name evidence="18" type="ORF">HERILL_LOCUS13528</name>
</gene>
<dbReference type="InterPro" id="IPR053958">
    <property type="entry name" value="HMGCR/SNAP/NPC1-like_SSD"/>
</dbReference>
<evidence type="ECO:0000256" key="14">
    <source>
        <dbReference type="ARBA" id="ARBA00034049"/>
    </source>
</evidence>
<dbReference type="FunFam" id="1.20.1640.10:FF:000010">
    <property type="entry name" value="NPC intracellular cholesterol transporter 1"/>
    <property type="match status" value="1"/>
</dbReference>
<evidence type="ECO:0000256" key="12">
    <source>
        <dbReference type="ARBA" id="ARBA00023180"/>
    </source>
</evidence>
<keyword evidence="7 15" id="KW-1133">Transmembrane helix</keyword>
<evidence type="ECO:0000256" key="1">
    <source>
        <dbReference type="ARBA" id="ARBA00004127"/>
    </source>
</evidence>
<evidence type="ECO:0000256" key="10">
    <source>
        <dbReference type="ARBA" id="ARBA00023157"/>
    </source>
</evidence>
<feature type="transmembrane region" description="Helical" evidence="15">
    <location>
        <begin position="269"/>
        <end position="290"/>
    </location>
</feature>
<evidence type="ECO:0000256" key="15">
    <source>
        <dbReference type="SAM" id="Phobius"/>
    </source>
</evidence>
<dbReference type="PANTHER" id="PTHR45727:SF6">
    <property type="entry name" value="NPC INTRACELLULAR CHOLESTEROL TRANSPORTER 1 HOMOLOG 1B"/>
    <property type="match status" value="1"/>
</dbReference>
<feature type="transmembrane region" description="Helical" evidence="15">
    <location>
        <begin position="1072"/>
        <end position="1093"/>
    </location>
</feature>
<dbReference type="Pfam" id="PF12349">
    <property type="entry name" value="Sterol-sensing"/>
    <property type="match status" value="1"/>
</dbReference>
<keyword evidence="19" id="KW-1185">Reference proteome</keyword>
<dbReference type="AlphaFoldDB" id="A0A7R8V1G0"/>
<dbReference type="SUPFAM" id="SSF82866">
    <property type="entry name" value="Multidrug efflux transporter AcrB transmembrane domain"/>
    <property type="match status" value="2"/>
</dbReference>
<evidence type="ECO:0000256" key="5">
    <source>
        <dbReference type="ARBA" id="ARBA00022692"/>
    </source>
</evidence>
<keyword evidence="9 15" id="KW-0472">Membrane</keyword>
<evidence type="ECO:0000256" key="9">
    <source>
        <dbReference type="ARBA" id="ARBA00023136"/>
    </source>
</evidence>
<dbReference type="OMA" id="NIFIMVH"/>
<feature type="transmembrane region" description="Helical" evidence="15">
    <location>
        <begin position="735"/>
        <end position="759"/>
    </location>
</feature>
<dbReference type="GO" id="GO:0012505">
    <property type="term" value="C:endomembrane system"/>
    <property type="evidence" value="ECO:0007669"/>
    <property type="project" value="UniProtKB-SubCell"/>
</dbReference>
<dbReference type="PROSITE" id="PS50156">
    <property type="entry name" value="SSD"/>
    <property type="match status" value="1"/>
</dbReference>
<proteinExistence type="inferred from homology"/>
<keyword evidence="4" id="KW-0153">Cholesterol metabolism</keyword>
<feature type="domain" description="SSD" evidence="17">
    <location>
        <begin position="594"/>
        <end position="759"/>
    </location>
</feature>
<feature type="transmembrane region" description="Helical" evidence="15">
    <location>
        <begin position="1167"/>
        <end position="1189"/>
    </location>
</feature>
<evidence type="ECO:0000256" key="13">
    <source>
        <dbReference type="ARBA" id="ARBA00023221"/>
    </source>
</evidence>
<evidence type="ECO:0000313" key="18">
    <source>
        <dbReference type="EMBL" id="CAD7091085.1"/>
    </source>
</evidence>
<dbReference type="FunCoup" id="A0A7R8V1G0">
    <property type="interactions" value="97"/>
</dbReference>
<dbReference type="Proteomes" id="UP000594454">
    <property type="component" value="Chromosome 5"/>
</dbReference>
<comment type="subcellular location">
    <subcellularLocation>
        <location evidence="1">Endomembrane system</location>
        <topology evidence="1">Multi-pass membrane protein</topology>
    </subcellularLocation>
</comment>
<evidence type="ECO:0000256" key="7">
    <source>
        <dbReference type="ARBA" id="ARBA00022989"/>
    </source>
</evidence>
<evidence type="ECO:0000256" key="3">
    <source>
        <dbReference type="ARBA" id="ARBA00022448"/>
    </source>
</evidence>
<dbReference type="EMBL" id="LR899013">
    <property type="protein sequence ID" value="CAD7091085.1"/>
    <property type="molecule type" value="Genomic_DNA"/>
</dbReference>
<dbReference type="InterPro" id="IPR032190">
    <property type="entry name" value="NPC1_N"/>
</dbReference>
<keyword evidence="5 15" id="KW-0812">Transmembrane</keyword>
<evidence type="ECO:0000256" key="16">
    <source>
        <dbReference type="SAM" id="SignalP"/>
    </source>
</evidence>
<dbReference type="Pfam" id="PF16414">
    <property type="entry name" value="NPC1_N"/>
    <property type="match status" value="1"/>
</dbReference>
<feature type="transmembrane region" description="Helical" evidence="15">
    <location>
        <begin position="628"/>
        <end position="652"/>
    </location>
</feature>
<dbReference type="GO" id="GO:0015485">
    <property type="term" value="F:cholesterol binding"/>
    <property type="evidence" value="ECO:0007669"/>
    <property type="project" value="TreeGrafter"/>
</dbReference>
<feature type="transmembrane region" description="Helical" evidence="15">
    <location>
        <begin position="1125"/>
        <end position="1146"/>
    </location>
</feature>
<sequence>MTMKKAIQLLAILCISTGALTQEPEEEEHHCIWYGECTNLNGHHQNCIYDGPAKLLQNVTAEAKLQQLCPNIYDGPDTPVCCDAAQIFSMELQLGQAAGLFKRCSTCLQNFMLGICAMTCAPDHSRFLTPTYDEHNGVGYVSGIEFRIDEDLADNVYDSCKNTILSATGSPVMDIVCPPYNSKTCNAERWYRYLGDPDMNEFVPFRISYNFTIEDEESSFNSSTKSCNEAYPGMYACSCIDCPQSCPAGKVPEAEDEGFIIGEWNGVTFIIGLVVGVVGVATILLTTYFCRDREMPKLNYDFLTGFNEVHDVMGSVFCWWGRLCAKNAILVIAIASWVIGGLCYGITYMEITTDPVELWASETSQTRLDKNYFDSHFGPFYRTNQLFIRPLSDELVYHEIADAGTITFGPAFEKEFLTEVFKLQEAIMDIGKEEGEGFENVCYAPVVGFGEKVTIDKCLIQSIYGFFGHNMANFLKETEKDNFTVNYLNKLDLCLTAPMSYDCYAPYGGPIEPAISVGGFSKYSSNSSDYHMAHAIVLTFLAKNHVDEAKLGPVMEWERKFIKFMKNYTNDKLDIAFSAERSVQDNIEELSDNETSTVIISYAVMFVYIAIALGKIKSVKNLLRETKIVLAIGGIAIVLLSVLCSLGFWGYLELKTTMLAIEVIPFLVLAVGVDNIFLMVHAFNRIDRTQYPDLHDAIGQAVGNVGPSILLTASSELFCFLIGGLSEMPAVKTFAFYAAIAILMNFLLQITTFIALMSLDQKRYESGRWDLIWCVKSKGPISKEIDVGLLEKLFDKFLAPLLFTKASRLITIVLTTALVCVSFVAIPSVELGLDQQLSMPKDSHIVKYFQYMSEYLEMGAPIFWVITPGINYTLRSGQNIVCGGQECYQDSAAAILYMNSKYSEITKLARPASSWLDDYIDWLAVDTCCRINKTDGSFCPSSSTNSDCIQCPREFNPDGLRPTVETFSKYIPFFLFDLPGPQCAKAGRAAYADAVNYVLDYDNHATVGDTYLMQYSVTSVTSKEFYTSLSEARKVADDINKTMRKYGVDARVFPYCVFFVFYEQYLTIWSDALYLLGLSLLAILVVTFIITGLDVISSLIVLLMVIMILIHMFALMWLWNITLNAVSLVNLVVCIGIAVEFISHIVRTFKISEGTSIERAHQAFTKTGSSVLSGITLTKFAGIIVLAFAKSNIFQIFYFRMYLLIVLLGAIHGLVVLPVVLTYFGPKSIAVKTQKNGIDTRL</sequence>
<dbReference type="GO" id="GO:0008203">
    <property type="term" value="P:cholesterol metabolic process"/>
    <property type="evidence" value="ECO:0007669"/>
    <property type="project" value="UniProtKB-KW"/>
</dbReference>
<feature type="transmembrane region" description="Helical" evidence="15">
    <location>
        <begin position="701"/>
        <end position="723"/>
    </location>
</feature>
<feature type="transmembrane region" description="Helical" evidence="15">
    <location>
        <begin position="328"/>
        <end position="349"/>
    </location>
</feature>
<accession>A0A7R8V1G0</accession>
<keyword evidence="11" id="KW-1207">Sterol metabolism</keyword>
<organism evidence="18 19">
    <name type="scientific">Hermetia illucens</name>
    <name type="common">Black soldier fly</name>
    <dbReference type="NCBI Taxonomy" id="343691"/>
    <lineage>
        <taxon>Eukaryota</taxon>
        <taxon>Metazoa</taxon>
        <taxon>Ecdysozoa</taxon>
        <taxon>Arthropoda</taxon>
        <taxon>Hexapoda</taxon>
        <taxon>Insecta</taxon>
        <taxon>Pterygota</taxon>
        <taxon>Neoptera</taxon>
        <taxon>Endopterygota</taxon>
        <taxon>Diptera</taxon>
        <taxon>Brachycera</taxon>
        <taxon>Stratiomyomorpha</taxon>
        <taxon>Stratiomyidae</taxon>
        <taxon>Hermetiinae</taxon>
        <taxon>Hermetia</taxon>
    </lineage>
</organism>
<evidence type="ECO:0000313" key="19">
    <source>
        <dbReference type="Proteomes" id="UP000594454"/>
    </source>
</evidence>
<evidence type="ECO:0000256" key="8">
    <source>
        <dbReference type="ARBA" id="ARBA00023098"/>
    </source>
</evidence>
<dbReference type="FunFam" id="1.20.1640.10:FF:000008">
    <property type="entry name" value="NPC intracellular cholesterol transporter 1"/>
    <property type="match status" value="1"/>
</dbReference>
<evidence type="ECO:0000256" key="2">
    <source>
        <dbReference type="ARBA" id="ARBA00005585"/>
    </source>
</evidence>
<keyword evidence="3" id="KW-0813">Transport</keyword>
<evidence type="ECO:0000259" key="17">
    <source>
        <dbReference type="PROSITE" id="PS50156"/>
    </source>
</evidence>
<dbReference type="OrthoDB" id="6510177at2759"/>
<dbReference type="Gene3D" id="1.20.1640.10">
    <property type="entry name" value="Multidrug efflux transporter AcrB transmembrane domain"/>
    <property type="match status" value="2"/>
</dbReference>
<keyword evidence="8" id="KW-0443">Lipid metabolism</keyword>
<feature type="transmembrane region" description="Helical" evidence="15">
    <location>
        <begin position="599"/>
        <end position="616"/>
    </location>
</feature>
<feature type="transmembrane region" description="Helical" evidence="15">
    <location>
        <begin position="1100"/>
        <end position="1119"/>
    </location>
</feature>
<feature type="transmembrane region" description="Helical" evidence="15">
    <location>
        <begin position="809"/>
        <end position="828"/>
    </location>
</feature>
<keyword evidence="6 16" id="KW-0732">Signal</keyword>
<evidence type="ECO:0000256" key="11">
    <source>
        <dbReference type="ARBA" id="ARBA00023166"/>
    </source>
</evidence>
<comment type="catalytic activity">
    <reaction evidence="14">
        <text>cholesterol(in) = cholesterol(out)</text>
        <dbReference type="Rhea" id="RHEA:39747"/>
        <dbReference type="ChEBI" id="CHEBI:16113"/>
    </reaction>
</comment>
<dbReference type="GO" id="GO:0005886">
    <property type="term" value="C:plasma membrane"/>
    <property type="evidence" value="ECO:0007669"/>
    <property type="project" value="TreeGrafter"/>
</dbReference>
<protein>
    <recommendedName>
        <fullName evidence="17">SSD domain-containing protein</fullName>
    </recommendedName>
</protein>
<dbReference type="GO" id="GO:0042632">
    <property type="term" value="P:cholesterol homeostasis"/>
    <property type="evidence" value="ECO:0007669"/>
    <property type="project" value="TreeGrafter"/>
</dbReference>
<dbReference type="InterPro" id="IPR053956">
    <property type="entry name" value="NPC1_MLD"/>
</dbReference>
<keyword evidence="10" id="KW-1015">Disulfide bond</keyword>
<feature type="transmembrane region" description="Helical" evidence="15">
    <location>
        <begin position="1201"/>
        <end position="1225"/>
    </location>
</feature>
<dbReference type="GO" id="GO:0030299">
    <property type="term" value="P:intestinal cholesterol absorption"/>
    <property type="evidence" value="ECO:0007669"/>
    <property type="project" value="TreeGrafter"/>
</dbReference>
<feature type="transmembrane region" description="Helical" evidence="15">
    <location>
        <begin position="658"/>
        <end position="680"/>
    </location>
</feature>